<keyword evidence="1" id="KW-0812">Transmembrane</keyword>
<organism evidence="2 3">
    <name type="scientific">Sutcliffiella rhizosphaerae</name>
    <dbReference type="NCBI Taxonomy" id="2880967"/>
    <lineage>
        <taxon>Bacteria</taxon>
        <taxon>Bacillati</taxon>
        <taxon>Bacillota</taxon>
        <taxon>Bacilli</taxon>
        <taxon>Bacillales</taxon>
        <taxon>Bacillaceae</taxon>
        <taxon>Sutcliffiella</taxon>
    </lineage>
</organism>
<comment type="caution">
    <text evidence="2">The sequence shown here is derived from an EMBL/GenBank/DDBJ whole genome shotgun (WGS) entry which is preliminary data.</text>
</comment>
<accession>A0ABM8YN19</accession>
<proteinExistence type="predicted"/>
<reference evidence="2 3" key="1">
    <citation type="submission" date="2021-10" db="EMBL/GenBank/DDBJ databases">
        <authorList>
            <person name="Criscuolo A."/>
        </authorList>
    </citation>
    <scope>NUCLEOTIDE SEQUENCE [LARGE SCALE GENOMIC DNA]</scope>
    <source>
        <strain evidence="3">CIP 111883</strain>
    </source>
</reference>
<dbReference type="Proteomes" id="UP000789833">
    <property type="component" value="Unassembled WGS sequence"/>
</dbReference>
<name>A0ABM8YN19_9BACI</name>
<protein>
    <submittedName>
        <fullName evidence="2">Uncharacterized protein</fullName>
    </submittedName>
</protein>
<sequence>MNNNLHEELRDFPKDYKMKRESVQRIAKKIEVEESKREQNKRSRINMKLAMAILGIFFACFSFLYIVMYDEENVQNFAANLSGKSFMSTPKVTPKNIIITSESHSQYKWAFSPKIPHNLLTEEKTSIVGVKILSKGEAEILPATEDFYTFDPFTPIEVEIMETIYGNTLGGTMTIYQDGGEISITNFMANPTNQQRAEKMELTRLSKEEQDTTYLSFTSEHDYRLQIGKEYALILTLQTEGIHTIMVNGYGIFKIGETESGERIYTNVLTGFESSLQFE</sequence>
<gene>
    <name evidence="2" type="ORF">BACCIP111883_02087</name>
</gene>
<evidence type="ECO:0000313" key="3">
    <source>
        <dbReference type="Proteomes" id="UP000789833"/>
    </source>
</evidence>
<dbReference type="RefSeq" id="WP_230501211.1">
    <property type="nucleotide sequence ID" value="NZ_CAKJTJ010000009.1"/>
</dbReference>
<feature type="transmembrane region" description="Helical" evidence="1">
    <location>
        <begin position="49"/>
        <end position="68"/>
    </location>
</feature>
<dbReference type="EMBL" id="CAKJTJ010000009">
    <property type="protein sequence ID" value="CAG9621315.1"/>
    <property type="molecule type" value="Genomic_DNA"/>
</dbReference>
<evidence type="ECO:0000313" key="2">
    <source>
        <dbReference type="EMBL" id="CAG9621315.1"/>
    </source>
</evidence>
<evidence type="ECO:0000256" key="1">
    <source>
        <dbReference type="SAM" id="Phobius"/>
    </source>
</evidence>
<keyword evidence="3" id="KW-1185">Reference proteome</keyword>
<keyword evidence="1" id="KW-0472">Membrane</keyword>
<keyword evidence="1" id="KW-1133">Transmembrane helix</keyword>